<evidence type="ECO:0000313" key="3">
    <source>
        <dbReference type="EMBL" id="UZJ26118.1"/>
    </source>
</evidence>
<dbReference type="Proteomes" id="UP001164965">
    <property type="component" value="Chromosome"/>
</dbReference>
<dbReference type="InterPro" id="IPR018667">
    <property type="entry name" value="DUF2126"/>
</dbReference>
<dbReference type="Pfam" id="PF09899">
    <property type="entry name" value="DUF2126"/>
    <property type="match status" value="2"/>
</dbReference>
<dbReference type="InterPro" id="IPR038765">
    <property type="entry name" value="Papain-like_cys_pep_sf"/>
</dbReference>
<dbReference type="Pfam" id="PF01841">
    <property type="entry name" value="Transglut_core"/>
    <property type="match status" value="1"/>
</dbReference>
<dbReference type="SMART" id="SM00460">
    <property type="entry name" value="TGc"/>
    <property type="match status" value="1"/>
</dbReference>
<dbReference type="PANTHER" id="PTHR33490">
    <property type="entry name" value="BLR5614 PROTEIN-RELATED"/>
    <property type="match status" value="1"/>
</dbReference>
<name>A0ABY6P3L4_9NOCA</name>
<dbReference type="Gene3D" id="3.10.620.30">
    <property type="match status" value="1"/>
</dbReference>
<feature type="domain" description="Transglutaminase-like" evidence="2">
    <location>
        <begin position="173"/>
        <end position="249"/>
    </location>
</feature>
<evidence type="ECO:0000313" key="4">
    <source>
        <dbReference type="Proteomes" id="UP001164965"/>
    </source>
</evidence>
<accession>A0ABY6P3L4</accession>
<dbReference type="EMBL" id="CP110615">
    <property type="protein sequence ID" value="UZJ26118.1"/>
    <property type="molecule type" value="Genomic_DNA"/>
</dbReference>
<sequence length="1091" mass="118375">MSIKVALEHRTAYSFDRPVTVHPHEVRLRPAPHTRSTIESYSLTVTPAEHFINWQQDPFGNWVARLVFPEPTTELSITVGLVADMQVVNPFDFFIADHAESYPFAYGPSLEADLEPYLRPVDSDMLVAKFLDAFTIAPGTRMIDLLVQLNAAVNRAVGYTVRMEAGVQTPEHTLDTAIGSCRDSAWLLVALLRELGLAARFVSGYLVQLSSDVPSLDGPSGPAEDFTDLHAWAEVFVPGAGWIGMDATSGLFAGEGHIPLSATPHPSSAAAISGSTSPCTATLDFHNVVTRIHEDPRVTLPYTAQQWARVQSLGAEVDARLRAGDVRLTMGGEPTFVSTTDLTSPEWITAADGPHKRERASALAERLRGVLGAGTGDTSGVLVHRGQGKWYPGEPLPRWQIGLLWRTDGEPLWHDPALLADPWVDEQTPGPHDQGDARRLAVALASAFGLPESQVRPAFEDPLAALATEARRPRGPAPDEDVTVADLDAAVTEPVAHVLPLHQELDGSGWASADWRLRRGRVVLLAGTSPAGLRLPLDGLSWVAPAATEEDDPQAAKAPLRARTDPARVVPMGDGVPRTALVVEERNGHVRVFLPPLDRLDDAVDLIARLEGAARTSEVTVVLEGYTPPGDPRLTSLTVTPDPGVIEVNVQPTSSFAEQEELLRTLYAQARLTRLGTETFEVDGSHGGTRGGNHITLGGATPSDSPLLRRPDLLVSLLTYWQRHPSLSYLFSGRFIGSTSQAPRVDEGRAENLYELEIAFAEIDRLTGPDRTALPWVVDRALRHLLTDITGNTHRSEFCIDKMYSPDSTRGRLGLLELRGFEMPPHPQMAMVQALLVRALVARFWDEPFQAPLVRHGLNLHGRWLLPHFLISDVAEVAADLRRHGTDFDTSWLEPFTEFRFPRIGSVHVGGVSIELRGAIEPWNVLGEEATGSGTARYVDSSVERVQVTVVGADPGRHLLTCNGVPVPLLDGGSAGVQVGGVRFRAWQPPSALHPTIEVQAPLVFDLVDLDAGLSLGGCSYHVGHPGGRSYESPPVNSVEAESRRNRRFSTDGGAARAVDTAELREHLARIAADPAPSGVLDLRRAVVTRR</sequence>
<dbReference type="InterPro" id="IPR013589">
    <property type="entry name" value="Bac_transglu_N"/>
</dbReference>
<evidence type="ECO:0000256" key="1">
    <source>
        <dbReference type="SAM" id="MobiDB-lite"/>
    </source>
</evidence>
<reference evidence="3" key="1">
    <citation type="submission" date="2022-10" db="EMBL/GenBank/DDBJ databases">
        <title>Rhodococcus sp.75.</title>
        <authorList>
            <person name="Sun M."/>
        </authorList>
    </citation>
    <scope>NUCLEOTIDE SEQUENCE</scope>
    <source>
        <strain evidence="3">75</strain>
    </source>
</reference>
<feature type="region of interest" description="Disordered" evidence="1">
    <location>
        <begin position="1028"/>
        <end position="1054"/>
    </location>
</feature>
<proteinExistence type="predicted"/>
<evidence type="ECO:0000259" key="2">
    <source>
        <dbReference type="SMART" id="SM00460"/>
    </source>
</evidence>
<gene>
    <name evidence="3" type="ORF">RHODO2019_06805</name>
</gene>
<keyword evidence="4" id="KW-1185">Reference proteome</keyword>
<dbReference type="InterPro" id="IPR002931">
    <property type="entry name" value="Transglutaminase-like"/>
</dbReference>
<dbReference type="PANTHER" id="PTHR33490:SF1">
    <property type="entry name" value="SLL1233 PROTEIN"/>
    <property type="match status" value="1"/>
</dbReference>
<dbReference type="RefSeq" id="WP_265384222.1">
    <property type="nucleotide sequence ID" value="NZ_CP110615.1"/>
</dbReference>
<dbReference type="SUPFAM" id="SSF54001">
    <property type="entry name" value="Cysteine proteinases"/>
    <property type="match status" value="1"/>
</dbReference>
<organism evidence="3 4">
    <name type="scientific">Rhodococcus antarcticus</name>
    <dbReference type="NCBI Taxonomy" id="2987751"/>
    <lineage>
        <taxon>Bacteria</taxon>
        <taxon>Bacillati</taxon>
        <taxon>Actinomycetota</taxon>
        <taxon>Actinomycetes</taxon>
        <taxon>Mycobacteriales</taxon>
        <taxon>Nocardiaceae</taxon>
        <taxon>Rhodococcus</taxon>
    </lineage>
</organism>
<feature type="region of interest" description="Disordered" evidence="1">
    <location>
        <begin position="680"/>
        <end position="702"/>
    </location>
</feature>
<dbReference type="Pfam" id="PF08379">
    <property type="entry name" value="Bact_transglu_N"/>
    <property type="match status" value="1"/>
</dbReference>
<protein>
    <submittedName>
        <fullName evidence="3">Transglutaminase family protein</fullName>
    </submittedName>
</protein>